<evidence type="ECO:0000313" key="3">
    <source>
        <dbReference type="EMBL" id="NNH24382.1"/>
    </source>
</evidence>
<organism evidence="3 4">
    <name type="scientific">Pseudokineococcus marinus</name>
    <dbReference type="NCBI Taxonomy" id="351215"/>
    <lineage>
        <taxon>Bacteria</taxon>
        <taxon>Bacillati</taxon>
        <taxon>Actinomycetota</taxon>
        <taxon>Actinomycetes</taxon>
        <taxon>Kineosporiales</taxon>
        <taxon>Kineosporiaceae</taxon>
        <taxon>Pseudokineococcus</taxon>
    </lineage>
</organism>
<dbReference type="AlphaFoldDB" id="A0A849BU83"/>
<dbReference type="Pfam" id="PF07811">
    <property type="entry name" value="TadE"/>
    <property type="match status" value="1"/>
</dbReference>
<evidence type="ECO:0000259" key="2">
    <source>
        <dbReference type="Pfam" id="PF07811"/>
    </source>
</evidence>
<comment type="caution">
    <text evidence="3">The sequence shown here is derived from an EMBL/GenBank/DDBJ whole genome shotgun (WGS) entry which is preliminary data.</text>
</comment>
<name>A0A849BU83_9ACTN</name>
<protein>
    <recommendedName>
        <fullName evidence="2">TadE-like domain-containing protein</fullName>
    </recommendedName>
</protein>
<accession>A0A849BU83</accession>
<dbReference type="Proteomes" id="UP000555552">
    <property type="component" value="Unassembled WGS sequence"/>
</dbReference>
<keyword evidence="4" id="KW-1185">Reference proteome</keyword>
<feature type="domain" description="TadE-like" evidence="2">
    <location>
        <begin position="8"/>
        <end position="50"/>
    </location>
</feature>
<proteinExistence type="predicted"/>
<evidence type="ECO:0000313" key="4">
    <source>
        <dbReference type="Proteomes" id="UP000555552"/>
    </source>
</evidence>
<dbReference type="EMBL" id="JABEMA010000338">
    <property type="protein sequence ID" value="NNH24382.1"/>
    <property type="molecule type" value="Genomic_DNA"/>
</dbReference>
<gene>
    <name evidence="3" type="ORF">HLB09_15060</name>
</gene>
<reference evidence="3 4" key="1">
    <citation type="submission" date="2020-05" db="EMBL/GenBank/DDBJ databases">
        <title>MicrobeNet Type strains.</title>
        <authorList>
            <person name="Nicholson A.C."/>
        </authorList>
    </citation>
    <scope>NUCLEOTIDE SEQUENCE [LARGE SCALE GENOMIC DNA]</scope>
    <source>
        <strain evidence="3 4">JCM 14547</strain>
    </source>
</reference>
<keyword evidence="1" id="KW-0812">Transmembrane</keyword>
<keyword evidence="1" id="KW-1133">Transmembrane helix</keyword>
<keyword evidence="1" id="KW-0472">Membrane</keyword>
<dbReference type="InterPro" id="IPR012495">
    <property type="entry name" value="TadE-like_dom"/>
</dbReference>
<evidence type="ECO:0000256" key="1">
    <source>
        <dbReference type="SAM" id="Phobius"/>
    </source>
</evidence>
<feature type="transmembrane region" description="Helical" evidence="1">
    <location>
        <begin position="14"/>
        <end position="36"/>
    </location>
</feature>
<sequence length="127" mass="12895">MVARDDAGVSSIELVVYVPLLLLLLFMGVQVGQVMLGNQAALAAAREAARVARAGGDLTAAEDRGRAYAASIGTGVLRGADVEVLALDGGLTVRATVTGDAYALVPSLGGRITQVAEGPVEVFRGDT</sequence>